<evidence type="ECO:0000256" key="2">
    <source>
        <dbReference type="ARBA" id="ARBA00022729"/>
    </source>
</evidence>
<evidence type="ECO:0000259" key="5">
    <source>
        <dbReference type="Pfam" id="PF13609"/>
    </source>
</evidence>
<evidence type="ECO:0000256" key="1">
    <source>
        <dbReference type="ARBA" id="ARBA00004571"/>
    </source>
</evidence>
<organism evidence="6 7">
    <name type="scientific">Grimontia sedimenti</name>
    <dbReference type="NCBI Taxonomy" id="2711294"/>
    <lineage>
        <taxon>Bacteria</taxon>
        <taxon>Pseudomonadati</taxon>
        <taxon>Pseudomonadota</taxon>
        <taxon>Gammaproteobacteria</taxon>
        <taxon>Vibrionales</taxon>
        <taxon>Vibrionaceae</taxon>
        <taxon>Grimontia</taxon>
    </lineage>
</organism>
<keyword evidence="2 4" id="KW-0732">Signal</keyword>
<evidence type="ECO:0000313" key="7">
    <source>
        <dbReference type="Proteomes" id="UP000473008"/>
    </source>
</evidence>
<dbReference type="PANTHER" id="PTHR34501:SF2">
    <property type="entry name" value="OUTER MEMBRANE PORIN F-RELATED"/>
    <property type="match status" value="1"/>
</dbReference>
<dbReference type="InterPro" id="IPR033900">
    <property type="entry name" value="Gram_neg_porin_domain"/>
</dbReference>
<keyword evidence="7" id="KW-1185">Reference proteome</keyword>
<feature type="chain" id="PRO_5026785385" evidence="4">
    <location>
        <begin position="22"/>
        <end position="354"/>
    </location>
</feature>
<evidence type="ECO:0000256" key="3">
    <source>
        <dbReference type="ARBA" id="ARBA00023136"/>
    </source>
</evidence>
<dbReference type="AlphaFoldDB" id="A0A6M1RBB1"/>
<comment type="caution">
    <text evidence="6">The sequence shown here is derived from an EMBL/GenBank/DDBJ whole genome shotgun (WGS) entry which is preliminary data.</text>
</comment>
<dbReference type="RefSeq" id="WP_165012466.1">
    <property type="nucleotide sequence ID" value="NZ_JAALDL010000004.1"/>
</dbReference>
<gene>
    <name evidence="6" type="ORF">G5S52_07300</name>
</gene>
<protein>
    <submittedName>
        <fullName evidence="6">Porin</fullName>
    </submittedName>
</protein>
<dbReference type="InterPro" id="IPR050298">
    <property type="entry name" value="Gram-neg_bact_OMP"/>
</dbReference>
<dbReference type="EMBL" id="JAALDL010000004">
    <property type="protein sequence ID" value="NGN97476.1"/>
    <property type="molecule type" value="Genomic_DNA"/>
</dbReference>
<dbReference type="InterPro" id="IPR023614">
    <property type="entry name" value="Porin_dom_sf"/>
</dbReference>
<reference evidence="6 7" key="1">
    <citation type="submission" date="2020-02" db="EMBL/GenBank/DDBJ databases">
        <title>The draft genome of Grimontia sedimenta sp. nov., isolated from benthic sediments near coral reefs south of Kuwait.</title>
        <authorList>
            <person name="Mahmoud H.M."/>
            <person name="Jose L."/>
            <person name="Eapen S."/>
        </authorList>
    </citation>
    <scope>NUCLEOTIDE SEQUENCE [LARGE SCALE GENOMIC DNA]</scope>
    <source>
        <strain evidence="6 7">S25</strain>
    </source>
</reference>
<comment type="subcellular location">
    <subcellularLocation>
        <location evidence="1">Cell outer membrane</location>
        <topology evidence="1">Multi-pass membrane protein</topology>
    </subcellularLocation>
</comment>
<evidence type="ECO:0000313" key="6">
    <source>
        <dbReference type="EMBL" id="NGN97476.1"/>
    </source>
</evidence>
<dbReference type="SUPFAM" id="SSF56935">
    <property type="entry name" value="Porins"/>
    <property type="match status" value="1"/>
</dbReference>
<dbReference type="Gene3D" id="2.40.160.10">
    <property type="entry name" value="Porin"/>
    <property type="match status" value="1"/>
</dbReference>
<dbReference type="Pfam" id="PF13609">
    <property type="entry name" value="Porin_4"/>
    <property type="match status" value="1"/>
</dbReference>
<feature type="signal peptide" evidence="4">
    <location>
        <begin position="1"/>
        <end position="21"/>
    </location>
</feature>
<keyword evidence="3" id="KW-0472">Membrane</keyword>
<dbReference type="CDD" id="cd00342">
    <property type="entry name" value="gram_neg_porins"/>
    <property type="match status" value="1"/>
</dbReference>
<dbReference type="GO" id="GO:0015288">
    <property type="term" value="F:porin activity"/>
    <property type="evidence" value="ECO:0007669"/>
    <property type="project" value="InterPro"/>
</dbReference>
<accession>A0A6M1RBB1</accession>
<feature type="domain" description="Porin" evidence="5">
    <location>
        <begin position="12"/>
        <end position="320"/>
    </location>
</feature>
<dbReference type="GO" id="GO:0009279">
    <property type="term" value="C:cell outer membrane"/>
    <property type="evidence" value="ECO:0007669"/>
    <property type="project" value="UniProtKB-SubCell"/>
</dbReference>
<evidence type="ECO:0000256" key="4">
    <source>
        <dbReference type="SAM" id="SignalP"/>
    </source>
</evidence>
<sequence length="354" mass="38165">MKKTLLAVAIPAVLLAGNVNAFEAYSGDAGSVEVYGQLRATLAKSPDEDLTLNDGSSRAGVNALYTVTEDVDVFARLEYSISYDKDAMANRLGYFGFTGDFGKVILGKQYLTADDLWGVDNSYWFGGSHIVEGTVSGGKHDSAIRYILETDFATFDASYGLPEDGASAEVAELFVSKDIAGFSFTAGVSSAEQEHGAFDYKVNDSTTLKVSSGSVDDLYYTLWAERSFGDLTVGVQYANSSIESSALAVDLDREGYTLALNYGLSDKSAVYGGYEYSEVELSADDVQASAKDDYTNVYVGAVHKFNSYFRLWAEMGYSDGVTAGYKNNKNDGFSVAPSATDSETKYAIGARVYW</sequence>
<name>A0A6M1RBB1_9GAMM</name>
<dbReference type="PANTHER" id="PTHR34501">
    <property type="entry name" value="PROTEIN YDDL-RELATED"/>
    <property type="match status" value="1"/>
</dbReference>
<dbReference type="Proteomes" id="UP000473008">
    <property type="component" value="Unassembled WGS sequence"/>
</dbReference>
<proteinExistence type="predicted"/>